<evidence type="ECO:0000313" key="2">
    <source>
        <dbReference type="Proteomes" id="UP000807353"/>
    </source>
</evidence>
<dbReference type="AlphaFoldDB" id="A0A9P6CEB1"/>
<proteinExistence type="predicted"/>
<evidence type="ECO:0000313" key="1">
    <source>
        <dbReference type="EMBL" id="KAF9457854.1"/>
    </source>
</evidence>
<reference evidence="1" key="1">
    <citation type="submission" date="2020-11" db="EMBL/GenBank/DDBJ databases">
        <authorList>
            <consortium name="DOE Joint Genome Institute"/>
            <person name="Ahrendt S."/>
            <person name="Riley R."/>
            <person name="Andreopoulos W."/>
            <person name="Labutti K."/>
            <person name="Pangilinan J."/>
            <person name="Ruiz-Duenas F.J."/>
            <person name="Barrasa J.M."/>
            <person name="Sanchez-Garcia M."/>
            <person name="Camarero S."/>
            <person name="Miyauchi S."/>
            <person name="Serrano A."/>
            <person name="Linde D."/>
            <person name="Babiker R."/>
            <person name="Drula E."/>
            <person name="Ayuso-Fernandez I."/>
            <person name="Pacheco R."/>
            <person name="Padilla G."/>
            <person name="Ferreira P."/>
            <person name="Barriuso J."/>
            <person name="Kellner H."/>
            <person name="Castanera R."/>
            <person name="Alfaro M."/>
            <person name="Ramirez L."/>
            <person name="Pisabarro A.G."/>
            <person name="Kuo A."/>
            <person name="Tritt A."/>
            <person name="Lipzen A."/>
            <person name="He G."/>
            <person name="Yan M."/>
            <person name="Ng V."/>
            <person name="Cullen D."/>
            <person name="Martin F."/>
            <person name="Rosso M.-N."/>
            <person name="Henrissat B."/>
            <person name="Hibbett D."/>
            <person name="Martinez A.T."/>
            <person name="Grigoriev I.V."/>
        </authorList>
    </citation>
    <scope>NUCLEOTIDE SEQUENCE</scope>
    <source>
        <strain evidence="1">CBS 247.69</strain>
    </source>
</reference>
<accession>A0A9P6CEB1</accession>
<gene>
    <name evidence="1" type="ORF">BDZ94DRAFT_1325944</name>
</gene>
<dbReference type="OrthoDB" id="2788229at2759"/>
<protein>
    <recommendedName>
        <fullName evidence="3">F-box domain-containing protein</fullName>
    </recommendedName>
</protein>
<dbReference type="EMBL" id="MU150356">
    <property type="protein sequence ID" value="KAF9457854.1"/>
    <property type="molecule type" value="Genomic_DNA"/>
</dbReference>
<comment type="caution">
    <text evidence="1">The sequence shown here is derived from an EMBL/GenBank/DDBJ whole genome shotgun (WGS) entry which is preliminary data.</text>
</comment>
<evidence type="ECO:0008006" key="3">
    <source>
        <dbReference type="Google" id="ProtNLM"/>
    </source>
</evidence>
<organism evidence="1 2">
    <name type="scientific">Collybia nuda</name>
    <dbReference type="NCBI Taxonomy" id="64659"/>
    <lineage>
        <taxon>Eukaryota</taxon>
        <taxon>Fungi</taxon>
        <taxon>Dikarya</taxon>
        <taxon>Basidiomycota</taxon>
        <taxon>Agaricomycotina</taxon>
        <taxon>Agaricomycetes</taxon>
        <taxon>Agaricomycetidae</taxon>
        <taxon>Agaricales</taxon>
        <taxon>Tricholomatineae</taxon>
        <taxon>Clitocybaceae</taxon>
        <taxon>Collybia</taxon>
    </lineage>
</organism>
<name>A0A9P6CEB1_9AGAR</name>
<dbReference type="Proteomes" id="UP000807353">
    <property type="component" value="Unassembled WGS sequence"/>
</dbReference>
<sequence>MVLARHRDIGYATSFPQELVDLVIGFLHEDISTLKNCTIVSRKWTYKSRIHLLRTITFDLTPSALIIRHSLDDALKNKFSLLQQILTSSPNLKEYIHSVELKNLQLQNEKEGDAYEVLASILMSLLRVERFSLNNLRWYNCTESLKGAISHLLQLSTIKHVELQAFAVRERLSLMRLLTYPTNLTFLHLKRIECRDYHRGDEMVNEKQAFAVRELKAFYVDATHCSCLFDWILAPKSSLNLGGLTTLHISDGCRPNFAERLLRLAGASLEHLELGMGYVFDSHLLNIHLSDLPRLKSLELVAESSISLIQKLFNKLDQPHPLQQISVTGATPNSGVCNWGILNSHFAQPALKQLRQVEFQIVEKDWDEDDLEMLYDQFPTLEKRDILRIREVKGKSALDHYLSSPS</sequence>
<keyword evidence="2" id="KW-1185">Reference proteome</keyword>